<dbReference type="AlphaFoldDB" id="A0ABD2J0N4"/>
<protein>
    <recommendedName>
        <fullName evidence="9">Superoxide dismutase [Cu-Zn]</fullName>
        <ecNumber evidence="9">1.15.1.1</ecNumber>
    </recommendedName>
</protein>
<dbReference type="Proteomes" id="UP001620626">
    <property type="component" value="Unassembled WGS sequence"/>
</dbReference>
<dbReference type="InterPro" id="IPR001424">
    <property type="entry name" value="SOD_Cu_Zn_dom"/>
</dbReference>
<feature type="domain" description="Superoxide dismutase copper/zinc binding" evidence="11">
    <location>
        <begin position="72"/>
        <end position="201"/>
    </location>
</feature>
<evidence type="ECO:0000256" key="2">
    <source>
        <dbReference type="ARBA" id="ARBA00022723"/>
    </source>
</evidence>
<feature type="signal peptide" evidence="10">
    <location>
        <begin position="1"/>
        <end position="17"/>
    </location>
</feature>
<evidence type="ECO:0000256" key="4">
    <source>
        <dbReference type="ARBA" id="ARBA00022862"/>
    </source>
</evidence>
<dbReference type="CDD" id="cd00305">
    <property type="entry name" value="Cu-Zn_Superoxide_Dismutase"/>
    <property type="match status" value="1"/>
</dbReference>
<dbReference type="SUPFAM" id="SSF49329">
    <property type="entry name" value="Cu,Zn superoxide dismutase-like"/>
    <property type="match status" value="1"/>
</dbReference>
<evidence type="ECO:0000313" key="12">
    <source>
        <dbReference type="EMBL" id="KAL3084032.1"/>
    </source>
</evidence>
<comment type="cofactor">
    <cofactor evidence="9">
        <name>Cu cation</name>
        <dbReference type="ChEBI" id="CHEBI:23378"/>
    </cofactor>
    <text evidence="9">Binds 1 copper ion per subunit.</text>
</comment>
<evidence type="ECO:0000256" key="9">
    <source>
        <dbReference type="RuleBase" id="RU000393"/>
    </source>
</evidence>
<comment type="function">
    <text evidence="9">Destroys radicals which are normally produced within the cells and which are toxic to biological systems.</text>
</comment>
<sequence length="207" mass="22270">MWFVVVGLCIFLQLLLSFSVINAYNYDQRGYGGYKAAYAPNCLNKRVVQARVFMFKPNDNPSIKPLEPIGVIDIAENFYGVTTLKGSIRLEPGNHGLHFHQFGDISNACMAAGAHFNPYNVSHGAPDARIRHVGDLGNLAANANGVAVVDIQDRLLKLNGLHSVVGRALVVHEKQDDLGLGGNAESLKTGNSGKRVGCGVVGITKEL</sequence>
<dbReference type="EC" id="1.15.1.1" evidence="9"/>
<keyword evidence="5 9" id="KW-0560">Oxidoreductase</keyword>
<evidence type="ECO:0000259" key="11">
    <source>
        <dbReference type="Pfam" id="PF00080"/>
    </source>
</evidence>
<keyword evidence="13" id="KW-1185">Reference proteome</keyword>
<dbReference type="EMBL" id="JBICBT010001087">
    <property type="protein sequence ID" value="KAL3084032.1"/>
    <property type="molecule type" value="Genomic_DNA"/>
</dbReference>
<dbReference type="PRINTS" id="PR00068">
    <property type="entry name" value="CUZNDISMTASE"/>
</dbReference>
<dbReference type="PANTHER" id="PTHR10003">
    <property type="entry name" value="SUPEROXIDE DISMUTASE CU-ZN -RELATED"/>
    <property type="match status" value="1"/>
</dbReference>
<evidence type="ECO:0000256" key="8">
    <source>
        <dbReference type="ARBA" id="ARBA00049204"/>
    </source>
</evidence>
<keyword evidence="6 9" id="KW-0186">Copper</keyword>
<gene>
    <name evidence="12" type="ORF">niasHT_038218</name>
</gene>
<keyword evidence="4" id="KW-0049">Antioxidant</keyword>
<evidence type="ECO:0000256" key="6">
    <source>
        <dbReference type="ARBA" id="ARBA00023008"/>
    </source>
</evidence>
<dbReference type="GO" id="GO:0046872">
    <property type="term" value="F:metal ion binding"/>
    <property type="evidence" value="ECO:0007669"/>
    <property type="project" value="UniProtKB-KW"/>
</dbReference>
<evidence type="ECO:0000256" key="10">
    <source>
        <dbReference type="SAM" id="SignalP"/>
    </source>
</evidence>
<feature type="chain" id="PRO_5044810908" description="Superoxide dismutase [Cu-Zn]" evidence="10">
    <location>
        <begin position="18"/>
        <end position="207"/>
    </location>
</feature>
<reference evidence="12 13" key="1">
    <citation type="submission" date="2024-10" db="EMBL/GenBank/DDBJ databases">
        <authorList>
            <person name="Kim D."/>
        </authorList>
    </citation>
    <scope>NUCLEOTIDE SEQUENCE [LARGE SCALE GENOMIC DNA]</scope>
    <source>
        <strain evidence="12">BH-2024</strain>
    </source>
</reference>
<dbReference type="InterPro" id="IPR018152">
    <property type="entry name" value="SOD_Cu/Zn_BS"/>
</dbReference>
<dbReference type="Pfam" id="PF00080">
    <property type="entry name" value="Sod_Cu"/>
    <property type="match status" value="1"/>
</dbReference>
<comment type="caution">
    <text evidence="12">The sequence shown here is derived from an EMBL/GenBank/DDBJ whole genome shotgun (WGS) entry which is preliminary data.</text>
</comment>
<keyword evidence="3 9" id="KW-0862">Zinc</keyword>
<evidence type="ECO:0000256" key="3">
    <source>
        <dbReference type="ARBA" id="ARBA00022833"/>
    </source>
</evidence>
<dbReference type="PROSITE" id="PS00332">
    <property type="entry name" value="SOD_CU_ZN_2"/>
    <property type="match status" value="1"/>
</dbReference>
<keyword evidence="10" id="KW-0732">Signal</keyword>
<keyword evidence="2 9" id="KW-0479">Metal-binding</keyword>
<dbReference type="InterPro" id="IPR036423">
    <property type="entry name" value="SOD-like_Cu/Zn_dom_sf"/>
</dbReference>
<dbReference type="InterPro" id="IPR024134">
    <property type="entry name" value="SOD_Cu/Zn_/chaperone"/>
</dbReference>
<evidence type="ECO:0000313" key="13">
    <source>
        <dbReference type="Proteomes" id="UP001620626"/>
    </source>
</evidence>
<dbReference type="GO" id="GO:0004784">
    <property type="term" value="F:superoxide dismutase activity"/>
    <property type="evidence" value="ECO:0007669"/>
    <property type="project" value="UniProtKB-EC"/>
</dbReference>
<comment type="similarity">
    <text evidence="1 9">Belongs to the Cu-Zn superoxide dismutase family.</text>
</comment>
<name>A0ABD2J0N4_9BILA</name>
<accession>A0ABD2J0N4</accession>
<dbReference type="Gene3D" id="2.60.40.200">
    <property type="entry name" value="Superoxide dismutase, copper/zinc binding domain"/>
    <property type="match status" value="1"/>
</dbReference>
<organism evidence="12 13">
    <name type="scientific">Heterodera trifolii</name>
    <dbReference type="NCBI Taxonomy" id="157864"/>
    <lineage>
        <taxon>Eukaryota</taxon>
        <taxon>Metazoa</taxon>
        <taxon>Ecdysozoa</taxon>
        <taxon>Nematoda</taxon>
        <taxon>Chromadorea</taxon>
        <taxon>Rhabditida</taxon>
        <taxon>Tylenchina</taxon>
        <taxon>Tylenchomorpha</taxon>
        <taxon>Tylenchoidea</taxon>
        <taxon>Heteroderidae</taxon>
        <taxon>Heteroderinae</taxon>
        <taxon>Heterodera</taxon>
    </lineage>
</organism>
<comment type="cofactor">
    <cofactor evidence="9">
        <name>Zn(2+)</name>
        <dbReference type="ChEBI" id="CHEBI:29105"/>
    </cofactor>
    <text evidence="9">Binds 1 zinc ion per subunit.</text>
</comment>
<evidence type="ECO:0000256" key="7">
    <source>
        <dbReference type="ARBA" id="ARBA00023157"/>
    </source>
</evidence>
<evidence type="ECO:0000256" key="1">
    <source>
        <dbReference type="ARBA" id="ARBA00010457"/>
    </source>
</evidence>
<comment type="catalytic activity">
    <reaction evidence="8 9">
        <text>2 superoxide + 2 H(+) = H2O2 + O2</text>
        <dbReference type="Rhea" id="RHEA:20696"/>
        <dbReference type="ChEBI" id="CHEBI:15378"/>
        <dbReference type="ChEBI" id="CHEBI:15379"/>
        <dbReference type="ChEBI" id="CHEBI:16240"/>
        <dbReference type="ChEBI" id="CHEBI:18421"/>
        <dbReference type="EC" id="1.15.1.1"/>
    </reaction>
</comment>
<keyword evidence="7" id="KW-1015">Disulfide bond</keyword>
<proteinExistence type="inferred from homology"/>
<evidence type="ECO:0000256" key="5">
    <source>
        <dbReference type="ARBA" id="ARBA00023002"/>
    </source>
</evidence>
<dbReference type="FunFam" id="2.60.40.200:FF:000003">
    <property type="entry name" value="Superoxide dismutase [Cu-Zn], chloroplastic"/>
    <property type="match status" value="1"/>
</dbReference>